<keyword evidence="2" id="KW-0012">Acyltransferase</keyword>
<dbReference type="SUPFAM" id="SSF55729">
    <property type="entry name" value="Acyl-CoA N-acyltransferases (Nat)"/>
    <property type="match status" value="1"/>
</dbReference>
<dbReference type="PROSITE" id="PS51186">
    <property type="entry name" value="GNAT"/>
    <property type="match status" value="1"/>
</dbReference>
<dbReference type="STRING" id="29354.IO98_07435"/>
<protein>
    <recommendedName>
        <fullName evidence="3">N-acetyltransferase domain-containing protein</fullName>
    </recommendedName>
</protein>
<dbReference type="InterPro" id="IPR050680">
    <property type="entry name" value="YpeA/RimI_acetyltransf"/>
</dbReference>
<organism evidence="4 5">
    <name type="scientific">Lacrimispora celerecrescens</name>
    <dbReference type="NCBI Taxonomy" id="29354"/>
    <lineage>
        <taxon>Bacteria</taxon>
        <taxon>Bacillati</taxon>
        <taxon>Bacillota</taxon>
        <taxon>Clostridia</taxon>
        <taxon>Lachnospirales</taxon>
        <taxon>Lachnospiraceae</taxon>
        <taxon>Lacrimispora</taxon>
    </lineage>
</organism>
<dbReference type="Gene3D" id="3.40.630.30">
    <property type="match status" value="1"/>
</dbReference>
<keyword evidence="1" id="KW-0808">Transferase</keyword>
<evidence type="ECO:0000256" key="1">
    <source>
        <dbReference type="ARBA" id="ARBA00022679"/>
    </source>
</evidence>
<evidence type="ECO:0000313" key="5">
    <source>
        <dbReference type="Proteomes" id="UP000028525"/>
    </source>
</evidence>
<keyword evidence="5" id="KW-1185">Reference proteome</keyword>
<dbReference type="AlphaFoldDB" id="A0A084JNR4"/>
<dbReference type="InterPro" id="IPR016181">
    <property type="entry name" value="Acyl_CoA_acyltransferase"/>
</dbReference>
<gene>
    <name evidence="4" type="ORF">IO98_07435</name>
</gene>
<dbReference type="CDD" id="cd04301">
    <property type="entry name" value="NAT_SF"/>
    <property type="match status" value="1"/>
</dbReference>
<dbReference type="EMBL" id="JPME01000010">
    <property type="protein sequence ID" value="KEZ90598.1"/>
    <property type="molecule type" value="Genomic_DNA"/>
</dbReference>
<dbReference type="InterPro" id="IPR000182">
    <property type="entry name" value="GNAT_dom"/>
</dbReference>
<sequence>MDIQFRKGTVEYLDGCIKAMENSSMCTAYFQSEESRKNAVMEGINRGTLYVVLCSGECAGFAYFIPEGAFHAYHYLHLIAIKEEYRGKGIGKKLLEFIEDMLFKSRDKIFLLVGDYNPDAKIFYEKLGYKYLGTIPSLYRKGIDEFLMMKVYEEGE</sequence>
<evidence type="ECO:0000313" key="4">
    <source>
        <dbReference type="EMBL" id="KEZ90598.1"/>
    </source>
</evidence>
<evidence type="ECO:0000256" key="2">
    <source>
        <dbReference type="ARBA" id="ARBA00023315"/>
    </source>
</evidence>
<dbReference type="GO" id="GO:0016747">
    <property type="term" value="F:acyltransferase activity, transferring groups other than amino-acyl groups"/>
    <property type="evidence" value="ECO:0007669"/>
    <property type="project" value="InterPro"/>
</dbReference>
<proteinExistence type="predicted"/>
<feature type="domain" description="N-acetyltransferase" evidence="3">
    <location>
        <begin position="3"/>
        <end position="153"/>
    </location>
</feature>
<dbReference type="PANTHER" id="PTHR43420:SF12">
    <property type="entry name" value="N-ACETYLTRANSFERASE DOMAIN-CONTAINING PROTEIN"/>
    <property type="match status" value="1"/>
</dbReference>
<evidence type="ECO:0000259" key="3">
    <source>
        <dbReference type="PROSITE" id="PS51186"/>
    </source>
</evidence>
<dbReference type="Pfam" id="PF00583">
    <property type="entry name" value="Acetyltransf_1"/>
    <property type="match status" value="1"/>
</dbReference>
<comment type="caution">
    <text evidence="4">The sequence shown here is derived from an EMBL/GenBank/DDBJ whole genome shotgun (WGS) entry which is preliminary data.</text>
</comment>
<accession>A0A084JNR4</accession>
<name>A0A084JNR4_9FIRM</name>
<dbReference type="PANTHER" id="PTHR43420">
    <property type="entry name" value="ACETYLTRANSFERASE"/>
    <property type="match status" value="1"/>
</dbReference>
<reference evidence="4 5" key="1">
    <citation type="submission" date="2014-07" db="EMBL/GenBank/DDBJ databases">
        <title>Draft genome of Clostridium celerecrescens 152B isolated from sediments associated with methane hydrate from Krishna Godavari basin.</title>
        <authorList>
            <person name="Honkalas V.S."/>
            <person name="Dabir A.P."/>
            <person name="Arora P."/>
            <person name="Dhakephalkar P.K."/>
        </authorList>
    </citation>
    <scope>NUCLEOTIDE SEQUENCE [LARGE SCALE GENOMIC DNA]</scope>
    <source>
        <strain evidence="4 5">152B</strain>
    </source>
</reference>
<dbReference type="Proteomes" id="UP000028525">
    <property type="component" value="Unassembled WGS sequence"/>
</dbReference>
<dbReference type="RefSeq" id="WP_038279723.1">
    <property type="nucleotide sequence ID" value="NZ_JPME01000010.1"/>
</dbReference>